<sequence>MRPKTSQIPAYNPLEGVAPRSCIKGNELFVRGIYIDTIQDTLICSDPDLQAEQDWQGRKDAFEEKLAQWTTTTKHRYFTDEPIEDVFNHCVVLDLIYDWAFVPSARGGKFAVELYNRRFANLSIDEYKQPYEVVAIHNGLACRGLALTEMKFVMAVPNTAKNGDSLWALAGGQVLYLLRHTDPGRKQYNFVGECYAHGLMDGEVSKRLREGRLKLQEISLV</sequence>
<evidence type="ECO:0000313" key="2">
    <source>
        <dbReference type="Proteomes" id="UP001265746"/>
    </source>
</evidence>
<evidence type="ECO:0000313" key="1">
    <source>
        <dbReference type="EMBL" id="KAK2610548.1"/>
    </source>
</evidence>
<comment type="caution">
    <text evidence="1">The sequence shown here is derived from an EMBL/GenBank/DDBJ whole genome shotgun (WGS) entry which is preliminary data.</text>
</comment>
<gene>
    <name evidence="1" type="ORF">N8I77_003968</name>
</gene>
<reference evidence="1" key="1">
    <citation type="submission" date="2023-06" db="EMBL/GenBank/DDBJ databases">
        <authorList>
            <person name="Noh H."/>
        </authorList>
    </citation>
    <scope>NUCLEOTIDE SEQUENCE</scope>
    <source>
        <strain evidence="1">DUCC20226</strain>
    </source>
</reference>
<dbReference type="Pfam" id="PF26639">
    <property type="entry name" value="Het-6_barrel"/>
    <property type="match status" value="1"/>
</dbReference>
<dbReference type="AlphaFoldDB" id="A0AAD9SKD4"/>
<name>A0AAD9SKD4_PHOAM</name>
<organism evidence="1 2">
    <name type="scientific">Phomopsis amygdali</name>
    <name type="common">Fusicoccum amygdali</name>
    <dbReference type="NCBI Taxonomy" id="1214568"/>
    <lineage>
        <taxon>Eukaryota</taxon>
        <taxon>Fungi</taxon>
        <taxon>Dikarya</taxon>
        <taxon>Ascomycota</taxon>
        <taxon>Pezizomycotina</taxon>
        <taxon>Sordariomycetes</taxon>
        <taxon>Sordariomycetidae</taxon>
        <taxon>Diaporthales</taxon>
        <taxon>Diaporthaceae</taxon>
        <taxon>Diaporthe</taxon>
    </lineage>
</organism>
<proteinExistence type="predicted"/>
<dbReference type="Proteomes" id="UP001265746">
    <property type="component" value="Unassembled WGS sequence"/>
</dbReference>
<protein>
    <submittedName>
        <fullName evidence="1">Uncharacterized protein</fullName>
    </submittedName>
</protein>
<accession>A0AAD9SKD4</accession>
<dbReference type="EMBL" id="JAUJFL010000002">
    <property type="protein sequence ID" value="KAK2610548.1"/>
    <property type="molecule type" value="Genomic_DNA"/>
</dbReference>
<keyword evidence="2" id="KW-1185">Reference proteome</keyword>